<sequence length="126" mass="13899">MGPQTSGVLRPRHAVATPSRDGDNKPHTAMPGSTRVVSLTSGGHRCSPIRFDNLNYAWHSFFDEYIKAAQPAPHGSNEKVAEKLWASSEQLTSTPTNAGRWRGTPIEPRIPCRRKSESERPVAVRP</sequence>
<gene>
    <name evidence="2" type="ORF">CONLIGDRAFT_197573</name>
</gene>
<protein>
    <submittedName>
        <fullName evidence="2">Uncharacterized protein</fullName>
    </submittedName>
</protein>
<feature type="region of interest" description="Disordered" evidence="1">
    <location>
        <begin position="89"/>
        <end position="126"/>
    </location>
</feature>
<dbReference type="AlphaFoldDB" id="A0A1J7J307"/>
<keyword evidence="3" id="KW-1185">Reference proteome</keyword>
<proteinExistence type="predicted"/>
<feature type="region of interest" description="Disordered" evidence="1">
    <location>
        <begin position="1"/>
        <end position="33"/>
    </location>
</feature>
<dbReference type="Proteomes" id="UP000182658">
    <property type="component" value="Unassembled WGS sequence"/>
</dbReference>
<evidence type="ECO:0000256" key="1">
    <source>
        <dbReference type="SAM" id="MobiDB-lite"/>
    </source>
</evidence>
<evidence type="ECO:0000313" key="3">
    <source>
        <dbReference type="Proteomes" id="UP000182658"/>
    </source>
</evidence>
<evidence type="ECO:0000313" key="2">
    <source>
        <dbReference type="EMBL" id="OIW33845.1"/>
    </source>
</evidence>
<dbReference type="InParanoid" id="A0A1J7J307"/>
<feature type="compositionally biased region" description="Basic and acidic residues" evidence="1">
    <location>
        <begin position="114"/>
        <end position="126"/>
    </location>
</feature>
<organism evidence="2 3">
    <name type="scientific">Coniochaeta ligniaria NRRL 30616</name>
    <dbReference type="NCBI Taxonomy" id="1408157"/>
    <lineage>
        <taxon>Eukaryota</taxon>
        <taxon>Fungi</taxon>
        <taxon>Dikarya</taxon>
        <taxon>Ascomycota</taxon>
        <taxon>Pezizomycotina</taxon>
        <taxon>Sordariomycetes</taxon>
        <taxon>Sordariomycetidae</taxon>
        <taxon>Coniochaetales</taxon>
        <taxon>Coniochaetaceae</taxon>
        <taxon>Coniochaeta</taxon>
    </lineage>
</organism>
<dbReference type="EMBL" id="KV875094">
    <property type="protein sequence ID" value="OIW33845.1"/>
    <property type="molecule type" value="Genomic_DNA"/>
</dbReference>
<reference evidence="2 3" key="1">
    <citation type="submission" date="2016-10" db="EMBL/GenBank/DDBJ databases">
        <title>Draft genome sequence of Coniochaeta ligniaria NRRL30616, a lignocellulolytic fungus for bioabatement of inhibitors in plant biomass hydrolysates.</title>
        <authorList>
            <consortium name="DOE Joint Genome Institute"/>
            <person name="Jimenez D.J."/>
            <person name="Hector R.E."/>
            <person name="Riley R."/>
            <person name="Sun H."/>
            <person name="Grigoriev I.V."/>
            <person name="Van Elsas J.D."/>
            <person name="Nichols N.N."/>
        </authorList>
    </citation>
    <scope>NUCLEOTIDE SEQUENCE [LARGE SCALE GENOMIC DNA]</scope>
    <source>
        <strain evidence="2 3">NRRL 30616</strain>
    </source>
</reference>
<accession>A0A1J7J307</accession>
<name>A0A1J7J307_9PEZI</name>